<feature type="chain" id="PRO_5005253912" evidence="1">
    <location>
        <begin position="20"/>
        <end position="129"/>
    </location>
</feature>
<dbReference type="AlphaFoldDB" id="A0A0J1K334"/>
<protein>
    <submittedName>
        <fullName evidence="2">Uncharacterized protein</fullName>
    </submittedName>
</protein>
<dbReference type="RefSeq" id="WP_047876978.1">
    <property type="nucleotide sequence ID" value="NZ_LDOT01000002.1"/>
</dbReference>
<dbReference type="OrthoDB" id="7068922at2"/>
<name>A0A0J1K334_9GAMM</name>
<organism evidence="2 3">
    <name type="scientific">Photobacterium aquae</name>
    <dbReference type="NCBI Taxonomy" id="1195763"/>
    <lineage>
        <taxon>Bacteria</taxon>
        <taxon>Pseudomonadati</taxon>
        <taxon>Pseudomonadota</taxon>
        <taxon>Gammaproteobacteria</taxon>
        <taxon>Vibrionales</taxon>
        <taxon>Vibrionaceae</taxon>
        <taxon>Photobacterium</taxon>
    </lineage>
</organism>
<gene>
    <name evidence="2" type="ORF">ABT56_00895</name>
</gene>
<comment type="caution">
    <text evidence="2">The sequence shown here is derived from an EMBL/GenBank/DDBJ whole genome shotgun (WGS) entry which is preliminary data.</text>
</comment>
<dbReference type="PATRIC" id="fig|1195763.3.peg.201"/>
<proteinExistence type="predicted"/>
<evidence type="ECO:0000256" key="1">
    <source>
        <dbReference type="SAM" id="SignalP"/>
    </source>
</evidence>
<sequence length="129" mass="14915">MKLYIIPLVLMMLSMPARADAVLDNLVSLEQRSSELRITAVKCYVQMTLLKQDGWETPACENYKEMATKEGAVLREHLETTTKQFRLKQREGLYDLEQKTQAMELLFSISTHFEGFKMLPAKIESLRRG</sequence>
<keyword evidence="1" id="KW-0732">Signal</keyword>
<dbReference type="Proteomes" id="UP000036097">
    <property type="component" value="Unassembled WGS sequence"/>
</dbReference>
<accession>A0A0J1K334</accession>
<dbReference type="EMBL" id="LDOT01000002">
    <property type="protein sequence ID" value="KLV08817.1"/>
    <property type="molecule type" value="Genomic_DNA"/>
</dbReference>
<reference evidence="2 3" key="1">
    <citation type="submission" date="2015-05" db="EMBL/GenBank/DDBJ databases">
        <title>Photobacterium galathea sp. nov.</title>
        <authorList>
            <person name="Machado H."/>
            <person name="Gram L."/>
        </authorList>
    </citation>
    <scope>NUCLEOTIDE SEQUENCE [LARGE SCALE GENOMIC DNA]</scope>
    <source>
        <strain evidence="2 3">CGMCC 1.12159</strain>
    </source>
</reference>
<feature type="signal peptide" evidence="1">
    <location>
        <begin position="1"/>
        <end position="19"/>
    </location>
</feature>
<keyword evidence="3" id="KW-1185">Reference proteome</keyword>
<evidence type="ECO:0000313" key="3">
    <source>
        <dbReference type="Proteomes" id="UP000036097"/>
    </source>
</evidence>
<evidence type="ECO:0000313" key="2">
    <source>
        <dbReference type="EMBL" id="KLV08817.1"/>
    </source>
</evidence>